<keyword evidence="2" id="KW-1185">Reference proteome</keyword>
<evidence type="ECO:0000313" key="2">
    <source>
        <dbReference type="Proteomes" id="UP001461498"/>
    </source>
</evidence>
<protein>
    <submittedName>
        <fullName evidence="1">Uncharacterized protein</fullName>
    </submittedName>
</protein>
<dbReference type="EMBL" id="JAPXFL010000003">
    <property type="protein sequence ID" value="KAK9509225.1"/>
    <property type="molecule type" value="Genomic_DNA"/>
</dbReference>
<gene>
    <name evidence="1" type="ORF">O3M35_006583</name>
</gene>
<proteinExistence type="predicted"/>
<dbReference type="Proteomes" id="UP001461498">
    <property type="component" value="Unassembled WGS sequence"/>
</dbReference>
<dbReference type="AlphaFoldDB" id="A0AAW1DGR2"/>
<evidence type="ECO:0000313" key="1">
    <source>
        <dbReference type="EMBL" id="KAK9509225.1"/>
    </source>
</evidence>
<accession>A0AAW1DGR2</accession>
<organism evidence="1 2">
    <name type="scientific">Rhynocoris fuscipes</name>
    <dbReference type="NCBI Taxonomy" id="488301"/>
    <lineage>
        <taxon>Eukaryota</taxon>
        <taxon>Metazoa</taxon>
        <taxon>Ecdysozoa</taxon>
        <taxon>Arthropoda</taxon>
        <taxon>Hexapoda</taxon>
        <taxon>Insecta</taxon>
        <taxon>Pterygota</taxon>
        <taxon>Neoptera</taxon>
        <taxon>Paraneoptera</taxon>
        <taxon>Hemiptera</taxon>
        <taxon>Heteroptera</taxon>
        <taxon>Panheteroptera</taxon>
        <taxon>Cimicomorpha</taxon>
        <taxon>Reduviidae</taxon>
        <taxon>Harpactorinae</taxon>
        <taxon>Harpactorini</taxon>
        <taxon>Rhynocoris</taxon>
    </lineage>
</organism>
<sequence length="58" mass="7068">MCFVLQMKCVPLLNRCRPKPNKSKLSNIRKEYKKLLSWQKSFLRYGGHKICKFELFCW</sequence>
<reference evidence="1 2" key="1">
    <citation type="submission" date="2022-12" db="EMBL/GenBank/DDBJ databases">
        <title>Chromosome-level genome assembly of true bugs.</title>
        <authorList>
            <person name="Ma L."/>
            <person name="Li H."/>
        </authorList>
    </citation>
    <scope>NUCLEOTIDE SEQUENCE [LARGE SCALE GENOMIC DNA]</scope>
    <source>
        <strain evidence="1">Lab_2022b</strain>
    </source>
</reference>
<comment type="caution">
    <text evidence="1">The sequence shown here is derived from an EMBL/GenBank/DDBJ whole genome shotgun (WGS) entry which is preliminary data.</text>
</comment>
<name>A0AAW1DGR2_9HEMI</name>